<dbReference type="InterPro" id="IPR036390">
    <property type="entry name" value="WH_DNA-bd_sf"/>
</dbReference>
<keyword evidence="4" id="KW-1185">Reference proteome</keyword>
<dbReference type="PANTHER" id="PTHR43736:SF4">
    <property type="entry name" value="SLR1690 PROTEIN"/>
    <property type="match status" value="1"/>
</dbReference>
<dbReference type="PANTHER" id="PTHR43736">
    <property type="entry name" value="ADP-RIBOSE PYROPHOSPHATASE"/>
    <property type="match status" value="1"/>
</dbReference>
<dbReference type="SUPFAM" id="SSF46785">
    <property type="entry name" value="Winged helix' DNA-binding domain"/>
    <property type="match status" value="1"/>
</dbReference>
<dbReference type="GO" id="GO:0035539">
    <property type="term" value="F:8-oxo-7,8-dihydrodeoxyguanosine triphosphate pyrophosphatase activity"/>
    <property type="evidence" value="ECO:0007669"/>
    <property type="project" value="UniProtKB-EC"/>
</dbReference>
<dbReference type="RefSeq" id="WP_318783884.1">
    <property type="nucleotide sequence ID" value="NZ_JADBDZ010000001.1"/>
</dbReference>
<evidence type="ECO:0000256" key="1">
    <source>
        <dbReference type="ARBA" id="ARBA00022801"/>
    </source>
</evidence>
<name>A0ABR9JIN3_9ACTN</name>
<feature type="domain" description="Nudix hydrolase" evidence="2">
    <location>
        <begin position="10"/>
        <end position="144"/>
    </location>
</feature>
<reference evidence="3 4" key="1">
    <citation type="submission" date="2020-10" db="EMBL/GenBank/DDBJ databases">
        <title>Sequencing the genomes of 1000 actinobacteria strains.</title>
        <authorList>
            <person name="Klenk H.-P."/>
        </authorList>
    </citation>
    <scope>NUCLEOTIDE SEQUENCE [LARGE SCALE GENOMIC DNA]</scope>
    <source>
        <strain evidence="3 4">DSM 46744</strain>
    </source>
</reference>
<dbReference type="InterPro" id="IPR015797">
    <property type="entry name" value="NUDIX_hydrolase-like_dom_sf"/>
</dbReference>
<protein>
    <submittedName>
        <fullName evidence="3">8-oxo-dGTP diphosphatase</fullName>
        <ecNumber evidence="3">3.6.1.55</ecNumber>
    </submittedName>
</protein>
<dbReference type="Gene3D" id="3.90.79.10">
    <property type="entry name" value="Nucleoside Triphosphate Pyrophosphohydrolase"/>
    <property type="match status" value="1"/>
</dbReference>
<evidence type="ECO:0000313" key="4">
    <source>
        <dbReference type="Proteomes" id="UP000627838"/>
    </source>
</evidence>
<proteinExistence type="predicted"/>
<comment type="caution">
    <text evidence="3">The sequence shown here is derived from an EMBL/GenBank/DDBJ whole genome shotgun (WGS) entry which is preliminary data.</text>
</comment>
<dbReference type="CDD" id="cd18873">
    <property type="entry name" value="NUDIX_NadM_like"/>
    <property type="match status" value="1"/>
</dbReference>
<dbReference type="InterPro" id="IPR020084">
    <property type="entry name" value="NUDIX_hydrolase_CS"/>
</dbReference>
<dbReference type="PROSITE" id="PS51462">
    <property type="entry name" value="NUDIX"/>
    <property type="match status" value="1"/>
</dbReference>
<dbReference type="Pfam" id="PF21906">
    <property type="entry name" value="WHD_NrtR"/>
    <property type="match status" value="1"/>
</dbReference>
<sequence length="229" mass="24854">MFSSQERPDGVSVAVDLVIFTVRDGALQVLLIERGKEPFLGGLALPGGYVRGSEGLDAAAARELFEETGVDPARLHLEQLRAYGEPGRDPRGRVFSVAYLALGPDLPVPVAGTDAATAFWMPVKKAQSAELAFDHAAILSDGLERARAKLEYSTVATAFCEEPFTVADLRRVYEVVWDAKLEPSNFHRKVTRAEGFLVPTGRHRVADLGRPAALYRRGGATTLTPPLLR</sequence>
<dbReference type="Pfam" id="PF00293">
    <property type="entry name" value="NUDIX"/>
    <property type="match status" value="1"/>
</dbReference>
<dbReference type="InterPro" id="IPR036388">
    <property type="entry name" value="WH-like_DNA-bd_sf"/>
</dbReference>
<dbReference type="InterPro" id="IPR000086">
    <property type="entry name" value="NUDIX_hydrolase_dom"/>
</dbReference>
<dbReference type="EMBL" id="JADBDZ010000001">
    <property type="protein sequence ID" value="MBE1530383.1"/>
    <property type="molecule type" value="Genomic_DNA"/>
</dbReference>
<dbReference type="EC" id="3.6.1.55" evidence="3"/>
<keyword evidence="1 3" id="KW-0378">Hydrolase</keyword>
<dbReference type="InterPro" id="IPR054105">
    <property type="entry name" value="WHD_NrtR"/>
</dbReference>
<evidence type="ECO:0000313" key="3">
    <source>
        <dbReference type="EMBL" id="MBE1530383.1"/>
    </source>
</evidence>
<evidence type="ECO:0000259" key="2">
    <source>
        <dbReference type="PROSITE" id="PS51462"/>
    </source>
</evidence>
<gene>
    <name evidence="3" type="ORF">H4W34_000216</name>
</gene>
<dbReference type="Gene3D" id="1.10.10.10">
    <property type="entry name" value="Winged helix-like DNA-binding domain superfamily/Winged helix DNA-binding domain"/>
    <property type="match status" value="1"/>
</dbReference>
<dbReference type="Proteomes" id="UP000627838">
    <property type="component" value="Unassembled WGS sequence"/>
</dbReference>
<dbReference type="PROSITE" id="PS00893">
    <property type="entry name" value="NUDIX_BOX"/>
    <property type="match status" value="1"/>
</dbReference>
<dbReference type="SUPFAM" id="SSF55811">
    <property type="entry name" value="Nudix"/>
    <property type="match status" value="1"/>
</dbReference>
<organism evidence="3 4">
    <name type="scientific">Actinomadura algeriensis</name>
    <dbReference type="NCBI Taxonomy" id="1679523"/>
    <lineage>
        <taxon>Bacteria</taxon>
        <taxon>Bacillati</taxon>
        <taxon>Actinomycetota</taxon>
        <taxon>Actinomycetes</taxon>
        <taxon>Streptosporangiales</taxon>
        <taxon>Thermomonosporaceae</taxon>
        <taxon>Actinomadura</taxon>
    </lineage>
</organism>
<accession>A0ABR9JIN3</accession>